<keyword evidence="3" id="KW-1185">Reference proteome</keyword>
<protein>
    <recommendedName>
        <fullName evidence="4">DoxX-like protein</fullName>
    </recommendedName>
</protein>
<keyword evidence="1" id="KW-0472">Membrane</keyword>
<evidence type="ECO:0000256" key="1">
    <source>
        <dbReference type="SAM" id="Phobius"/>
    </source>
</evidence>
<accession>A0A7W8IG77</accession>
<evidence type="ECO:0000313" key="2">
    <source>
        <dbReference type="EMBL" id="MBB5316607.1"/>
    </source>
</evidence>
<name>A0A7W8IG77_9BACT</name>
<comment type="caution">
    <text evidence="2">The sequence shown here is derived from an EMBL/GenBank/DDBJ whole genome shotgun (WGS) entry which is preliminary data.</text>
</comment>
<dbReference type="Proteomes" id="UP000568106">
    <property type="component" value="Unassembled WGS sequence"/>
</dbReference>
<feature type="transmembrane region" description="Helical" evidence="1">
    <location>
        <begin position="21"/>
        <end position="37"/>
    </location>
</feature>
<dbReference type="EMBL" id="JACHDY010000001">
    <property type="protein sequence ID" value="MBB5316607.1"/>
    <property type="molecule type" value="Genomic_DNA"/>
</dbReference>
<sequence>MTFSPKAIFQPAAKYEGVRPINIYLLRLLYILMFFVLGKQAWTHVLTHQGSWEPMDAVAWCLWTAFATLAGLGIIRPLKMLPIVLLEVFYKVLWLIVVAYPLWSKGMLAGSSAEGTTSAFLWVILPIVAVPWGYAFITYVYNPNKQVLASN</sequence>
<feature type="transmembrane region" description="Helical" evidence="1">
    <location>
        <begin position="82"/>
        <end position="103"/>
    </location>
</feature>
<evidence type="ECO:0000313" key="3">
    <source>
        <dbReference type="Proteomes" id="UP000568106"/>
    </source>
</evidence>
<proteinExistence type="predicted"/>
<evidence type="ECO:0008006" key="4">
    <source>
        <dbReference type="Google" id="ProtNLM"/>
    </source>
</evidence>
<dbReference type="AlphaFoldDB" id="A0A7W8IG77"/>
<organism evidence="2 3">
    <name type="scientific">Tunturiibacter empetritectus</name>
    <dbReference type="NCBI Taxonomy" id="3069691"/>
    <lineage>
        <taxon>Bacteria</taxon>
        <taxon>Pseudomonadati</taxon>
        <taxon>Acidobacteriota</taxon>
        <taxon>Terriglobia</taxon>
        <taxon>Terriglobales</taxon>
        <taxon>Acidobacteriaceae</taxon>
        <taxon>Tunturiibacter</taxon>
    </lineage>
</organism>
<feature type="transmembrane region" description="Helical" evidence="1">
    <location>
        <begin position="119"/>
        <end position="141"/>
    </location>
</feature>
<keyword evidence="1" id="KW-0812">Transmembrane</keyword>
<reference evidence="2" key="1">
    <citation type="submission" date="2020-08" db="EMBL/GenBank/DDBJ databases">
        <title>Genomic Encyclopedia of Type Strains, Phase IV (KMG-V): Genome sequencing to study the core and pangenomes of soil and plant-associated prokaryotes.</title>
        <authorList>
            <person name="Whitman W."/>
        </authorList>
    </citation>
    <scope>NUCLEOTIDE SEQUENCE [LARGE SCALE GENOMIC DNA]</scope>
    <source>
        <strain evidence="2">M8UP27</strain>
    </source>
</reference>
<keyword evidence="1" id="KW-1133">Transmembrane helix</keyword>
<gene>
    <name evidence="2" type="ORF">HDF09_001257</name>
</gene>
<feature type="transmembrane region" description="Helical" evidence="1">
    <location>
        <begin position="57"/>
        <end position="75"/>
    </location>
</feature>